<feature type="compositionally biased region" description="Polar residues" evidence="4">
    <location>
        <begin position="226"/>
        <end position="242"/>
    </location>
</feature>
<proteinExistence type="predicted"/>
<evidence type="ECO:0000313" key="7">
    <source>
        <dbReference type="Proteomes" id="UP001324427"/>
    </source>
</evidence>
<reference evidence="6 7" key="1">
    <citation type="submission" date="2021-11" db="EMBL/GenBank/DDBJ databases">
        <title>Black yeast isolated from Biological Soil Crust.</title>
        <authorList>
            <person name="Kurbessoian T."/>
        </authorList>
    </citation>
    <scope>NUCLEOTIDE SEQUENCE [LARGE SCALE GENOMIC DNA]</scope>
    <source>
        <strain evidence="6 7">CCFEE 5522</strain>
    </source>
</reference>
<dbReference type="PROSITE" id="PS50294">
    <property type="entry name" value="WD_REPEATS_REGION"/>
    <property type="match status" value="1"/>
</dbReference>
<accession>A0AAV9JAR4</accession>
<dbReference type="AlphaFoldDB" id="A0AAV9JAR4"/>
<dbReference type="Pfam" id="PF23627">
    <property type="entry name" value="LisH_WDR26"/>
    <property type="match status" value="1"/>
</dbReference>
<evidence type="ECO:0000256" key="4">
    <source>
        <dbReference type="SAM" id="MobiDB-lite"/>
    </source>
</evidence>
<dbReference type="InterPro" id="IPR001680">
    <property type="entry name" value="WD40_rpt"/>
</dbReference>
<dbReference type="Proteomes" id="UP001324427">
    <property type="component" value="Unassembled WGS sequence"/>
</dbReference>
<organism evidence="6 7">
    <name type="scientific">Oleoguttula mirabilis</name>
    <dbReference type="NCBI Taxonomy" id="1507867"/>
    <lineage>
        <taxon>Eukaryota</taxon>
        <taxon>Fungi</taxon>
        <taxon>Dikarya</taxon>
        <taxon>Ascomycota</taxon>
        <taxon>Pezizomycotina</taxon>
        <taxon>Dothideomycetes</taxon>
        <taxon>Dothideomycetidae</taxon>
        <taxon>Mycosphaerellales</taxon>
        <taxon>Teratosphaeriaceae</taxon>
        <taxon>Oleoguttula</taxon>
    </lineage>
</organism>
<feature type="compositionally biased region" description="Low complexity" evidence="4">
    <location>
        <begin position="63"/>
        <end position="72"/>
    </location>
</feature>
<dbReference type="InterPro" id="IPR036322">
    <property type="entry name" value="WD40_repeat_dom_sf"/>
</dbReference>
<dbReference type="PROSITE" id="PS50897">
    <property type="entry name" value="CTLH"/>
    <property type="match status" value="1"/>
</dbReference>
<feature type="compositionally biased region" description="Polar residues" evidence="4">
    <location>
        <begin position="106"/>
        <end position="132"/>
    </location>
</feature>
<feature type="region of interest" description="Disordered" evidence="4">
    <location>
        <begin position="219"/>
        <end position="245"/>
    </location>
</feature>
<feature type="repeat" description="WD" evidence="3">
    <location>
        <begin position="394"/>
        <end position="435"/>
    </location>
</feature>
<dbReference type="PANTHER" id="PTHR22838:SF0">
    <property type="entry name" value="WD REPEAT-CONTAINING PROTEIN 26"/>
    <property type="match status" value="1"/>
</dbReference>
<feature type="region of interest" description="Disordered" evidence="4">
    <location>
        <begin position="1"/>
        <end position="149"/>
    </location>
</feature>
<evidence type="ECO:0000313" key="6">
    <source>
        <dbReference type="EMBL" id="KAK4542240.1"/>
    </source>
</evidence>
<feature type="domain" description="CTLH" evidence="5">
    <location>
        <begin position="184"/>
        <end position="279"/>
    </location>
</feature>
<dbReference type="SMART" id="SM00320">
    <property type="entry name" value="WD40"/>
    <property type="match status" value="6"/>
</dbReference>
<dbReference type="EMBL" id="JAVFHQ010000043">
    <property type="protein sequence ID" value="KAK4542240.1"/>
    <property type="molecule type" value="Genomic_DNA"/>
</dbReference>
<evidence type="ECO:0000256" key="1">
    <source>
        <dbReference type="ARBA" id="ARBA00022574"/>
    </source>
</evidence>
<keyword evidence="2" id="KW-0677">Repeat</keyword>
<dbReference type="InterPro" id="IPR051350">
    <property type="entry name" value="WD_repeat-ST_regulator"/>
</dbReference>
<protein>
    <recommendedName>
        <fullName evidence="5">CTLH domain-containing protein</fullName>
    </recommendedName>
</protein>
<feature type="compositionally biased region" description="Basic and acidic residues" evidence="4">
    <location>
        <begin position="44"/>
        <end position="54"/>
    </location>
</feature>
<sequence>MNIDPTDASPIIIPAGPPQSGSTAQTHAPPHQDDAAAADDDDQARDLAIDPSERPRKRRRRSSSPTARGSTSKQQKSKRQRAEEPTPAETEPSMRLGHEHEHRTRPSTNGSQNGSSPHANGSAKSGETNGYHTNGHAEPVATNNTPYHGHDREEVTRILLQSLSDLGYQSAAQHLSRESGYELEIPTVAAFRSALQHGHWDEAESLLFGAEPAEYDGGVSLGNGHTGSSWRKSRSQFGSPNGLTRHGLPLAEGADTTMLKFMLRQQKYLELLENRDLNAALAVLRNELTPLRRDIGRLHALSSLMMCQSAVDLRRQADWDGAEGESRSLLLSEISKSISPSVMIPAHRLTTLFDAVQDEQIVNCRYHNTIAQPSLYTDHECSADDFPLHTLTELKNHTDEVYLVEFSHDGSMLVTAGKDGLVCVYDTTTWRLQHEIREHDRNLAADSSKKSICYVAFSPDDQYLISCSQNNEFVVVNVREGRRVAHADHFDYPVTTAAWLPDSETFVVGTQGSQRPLGLYSLRSASSSSSSSVVRNNEIHTWRDPPWDASQKDNGKSFHVADCAVSPDGTRMVATTMERQIMMFDLRTRLKIAEWTMEDKVTSITFGVDGTQMLVNVSGGRVLALDSNTGELIMQYDGVKQQEFVIRSCFGGAGENFVISGSEDSRVYIWRRQTGIQVAVLDAHSPGAVNAVAWHPTNPSVFATAGDDRRVRM</sequence>
<comment type="caution">
    <text evidence="6">The sequence shown here is derived from an EMBL/GenBank/DDBJ whole genome shotgun (WGS) entry which is preliminary data.</text>
</comment>
<gene>
    <name evidence="6" type="ORF">LTR36_006893</name>
</gene>
<keyword evidence="1 3" id="KW-0853">WD repeat</keyword>
<evidence type="ECO:0000259" key="5">
    <source>
        <dbReference type="PROSITE" id="PS50897"/>
    </source>
</evidence>
<dbReference type="InterPro" id="IPR006595">
    <property type="entry name" value="CTLH_C"/>
</dbReference>
<name>A0AAV9JAR4_9PEZI</name>
<dbReference type="PANTHER" id="PTHR22838">
    <property type="entry name" value="WD REPEAT PROTEIN 26-RELATED"/>
    <property type="match status" value="1"/>
</dbReference>
<dbReference type="Gene3D" id="2.130.10.10">
    <property type="entry name" value="YVTN repeat-like/Quinoprotein amine dehydrogenase"/>
    <property type="match status" value="1"/>
</dbReference>
<dbReference type="PROSITE" id="PS50082">
    <property type="entry name" value="WD_REPEATS_2"/>
    <property type="match status" value="1"/>
</dbReference>
<dbReference type="InterPro" id="IPR015943">
    <property type="entry name" value="WD40/YVTN_repeat-like_dom_sf"/>
</dbReference>
<evidence type="ECO:0000256" key="3">
    <source>
        <dbReference type="PROSITE-ProRule" id="PRU00221"/>
    </source>
</evidence>
<dbReference type="GO" id="GO:0034657">
    <property type="term" value="C:GID complex"/>
    <property type="evidence" value="ECO:0007669"/>
    <property type="project" value="TreeGrafter"/>
</dbReference>
<dbReference type="GO" id="GO:0043161">
    <property type="term" value="P:proteasome-mediated ubiquitin-dependent protein catabolic process"/>
    <property type="evidence" value="ECO:0007669"/>
    <property type="project" value="TreeGrafter"/>
</dbReference>
<dbReference type="SUPFAM" id="SSF50978">
    <property type="entry name" value="WD40 repeat-like"/>
    <property type="match status" value="1"/>
</dbReference>
<evidence type="ECO:0000256" key="2">
    <source>
        <dbReference type="ARBA" id="ARBA00022737"/>
    </source>
</evidence>
<keyword evidence="7" id="KW-1185">Reference proteome</keyword>
<dbReference type="Pfam" id="PF00400">
    <property type="entry name" value="WD40"/>
    <property type="match status" value="3"/>
</dbReference>